<dbReference type="RefSeq" id="WP_211912795.1">
    <property type="nucleotide sequence ID" value="NZ_CP036498.1"/>
</dbReference>
<protein>
    <submittedName>
        <fullName evidence="1">DUF3800 domain-containing protein</fullName>
    </submittedName>
</protein>
<keyword evidence="2" id="KW-1185">Reference proteome</keyword>
<proteinExistence type="predicted"/>
<evidence type="ECO:0000313" key="1">
    <source>
        <dbReference type="EMBL" id="QUS39252.1"/>
    </source>
</evidence>
<dbReference type="InterPro" id="IPR024524">
    <property type="entry name" value="DUF3800"/>
</dbReference>
<gene>
    <name evidence="1" type="ORF">RPMA_10680</name>
</gene>
<evidence type="ECO:0000313" key="2">
    <source>
        <dbReference type="Proteomes" id="UP000682843"/>
    </source>
</evidence>
<name>A0ABX8A6J9_9BRAD</name>
<sequence length="293" mass="33338">MAWFLFIDESGQDHRESPYEVLAGVAILDADLWDLVKELHDAETTNFGRRYSDGERELKGKAILKRKTFAKARTLPEILPNEVSALAKAVLDNGAQHGSERNIKALSLAKISYVTDVFAICENYDCKIFASLVHPAAPQTTGGGLRKDYGYLFERFFYFLEDQTTLTGFPQHGIIVFDELDKTRSHILIDQAHKYFKETAIGRHRAELIIPEPFFVHSDLTIGIQIADLVAYCLSWGFRLPTMEKPAREELAPYIAQLKRLRHRAVRSIQGKSDFEVWSVAYIDDLRTASEKL</sequence>
<dbReference type="Pfam" id="PF12686">
    <property type="entry name" value="DUF3800"/>
    <property type="match status" value="1"/>
</dbReference>
<reference evidence="1 2" key="1">
    <citation type="submission" date="2019-02" db="EMBL/GenBank/DDBJ databases">
        <title>Emended description of the genus Rhodopseudomonas and description of Rhodopseudomonas albus sp. nov., a non-phototrophic, heavy-metal-tolerant bacterium isolated from garden soil.</title>
        <authorList>
            <person name="Bao Z."/>
            <person name="Cao W.W."/>
            <person name="Sato Y."/>
            <person name="Nishizawa T."/>
            <person name="Zhao J."/>
            <person name="Guo Y."/>
            <person name="Ohta H."/>
        </authorList>
    </citation>
    <scope>NUCLEOTIDE SEQUENCE [LARGE SCALE GENOMIC DNA]</scope>
    <source>
        <strain evidence="1 2">SK50-23</strain>
    </source>
</reference>
<dbReference type="EMBL" id="CP036498">
    <property type="protein sequence ID" value="QUS39252.1"/>
    <property type="molecule type" value="Genomic_DNA"/>
</dbReference>
<organism evidence="1 2">
    <name type="scientific">Tardiphaga alba</name>
    <dbReference type="NCBI Taxonomy" id="340268"/>
    <lineage>
        <taxon>Bacteria</taxon>
        <taxon>Pseudomonadati</taxon>
        <taxon>Pseudomonadota</taxon>
        <taxon>Alphaproteobacteria</taxon>
        <taxon>Hyphomicrobiales</taxon>
        <taxon>Nitrobacteraceae</taxon>
        <taxon>Tardiphaga</taxon>
    </lineage>
</organism>
<dbReference type="Proteomes" id="UP000682843">
    <property type="component" value="Chromosome"/>
</dbReference>
<accession>A0ABX8A6J9</accession>